<gene>
    <name evidence="1" type="ORF">WISP_60378</name>
</gene>
<keyword evidence="2" id="KW-1185">Reference proteome</keyword>
<reference evidence="1" key="1">
    <citation type="submission" date="2019-10" db="EMBL/GenBank/DDBJ databases">
        <authorList>
            <person name="Soares A.E.R."/>
            <person name="Aleixo A."/>
            <person name="Schneider P."/>
            <person name="Miyaki C.Y."/>
            <person name="Schneider M.P."/>
            <person name="Mello C."/>
            <person name="Vasconcelos A.T.R."/>
        </authorList>
    </citation>
    <scope>NUCLEOTIDE SEQUENCE</scope>
    <source>
        <tissue evidence="1">Muscle</tissue>
    </source>
</reference>
<proteinExistence type="predicted"/>
<sequence length="112" mass="12080">MANGSGKQDLVRQQDMVQQFARQLTRKGVQEGHSHPTDSRAQLMVFALSGGAQASYRKSRKASSSACTPLISTQRVLGVNSSSQGLEEVTSVSIQSSSIDQVLLDLPLEEFV</sequence>
<protein>
    <submittedName>
        <fullName evidence="1">Uncharacterized protein</fullName>
    </submittedName>
</protein>
<accession>A0ABQ9DGM1</accession>
<evidence type="ECO:0000313" key="1">
    <source>
        <dbReference type="EMBL" id="KAJ7418212.1"/>
    </source>
</evidence>
<comment type="caution">
    <text evidence="1">The sequence shown here is derived from an EMBL/GenBank/DDBJ whole genome shotgun (WGS) entry which is preliminary data.</text>
</comment>
<organism evidence="1 2">
    <name type="scientific">Willisornis vidua</name>
    <name type="common">Xingu scale-backed antbird</name>
    <dbReference type="NCBI Taxonomy" id="1566151"/>
    <lineage>
        <taxon>Eukaryota</taxon>
        <taxon>Metazoa</taxon>
        <taxon>Chordata</taxon>
        <taxon>Craniata</taxon>
        <taxon>Vertebrata</taxon>
        <taxon>Euteleostomi</taxon>
        <taxon>Archelosauria</taxon>
        <taxon>Archosauria</taxon>
        <taxon>Dinosauria</taxon>
        <taxon>Saurischia</taxon>
        <taxon>Theropoda</taxon>
        <taxon>Coelurosauria</taxon>
        <taxon>Aves</taxon>
        <taxon>Neognathae</taxon>
        <taxon>Neoaves</taxon>
        <taxon>Telluraves</taxon>
        <taxon>Australaves</taxon>
        <taxon>Passeriformes</taxon>
        <taxon>Thamnophilidae</taxon>
        <taxon>Willisornis</taxon>
    </lineage>
</organism>
<dbReference type="EMBL" id="WHWB01033685">
    <property type="protein sequence ID" value="KAJ7418212.1"/>
    <property type="molecule type" value="Genomic_DNA"/>
</dbReference>
<evidence type="ECO:0000313" key="2">
    <source>
        <dbReference type="Proteomes" id="UP001145742"/>
    </source>
</evidence>
<dbReference type="Proteomes" id="UP001145742">
    <property type="component" value="Unassembled WGS sequence"/>
</dbReference>
<name>A0ABQ9DGM1_9PASS</name>